<keyword evidence="2" id="KW-1185">Reference proteome</keyword>
<sequence length="144" mass="17052">MIDESSTYRIFRCAYNACQILLGRKYITTTASLDLMRRFNVLRSSFLERINTLLASGEDQIINLEEGLYRWLTRQKKSSRRLYDEHRLFLVPQLSHSPDLCCRVTWVNFWARRRVSQAEEFGEEFLQDLNETSVHILDDKIIGT</sequence>
<proteinExistence type="predicted"/>
<organism evidence="1 2">
    <name type="scientific">Planoprotostelium fungivorum</name>
    <dbReference type="NCBI Taxonomy" id="1890364"/>
    <lineage>
        <taxon>Eukaryota</taxon>
        <taxon>Amoebozoa</taxon>
        <taxon>Evosea</taxon>
        <taxon>Variosea</taxon>
        <taxon>Cavosteliida</taxon>
        <taxon>Cavosteliaceae</taxon>
        <taxon>Planoprotostelium</taxon>
    </lineage>
</organism>
<accession>A0A2P6MT75</accession>
<evidence type="ECO:0000313" key="2">
    <source>
        <dbReference type="Proteomes" id="UP000241769"/>
    </source>
</evidence>
<name>A0A2P6MT75_9EUKA</name>
<dbReference type="AlphaFoldDB" id="A0A2P6MT75"/>
<comment type="caution">
    <text evidence="1">The sequence shown here is derived from an EMBL/GenBank/DDBJ whole genome shotgun (WGS) entry which is preliminary data.</text>
</comment>
<evidence type="ECO:0000313" key="1">
    <source>
        <dbReference type="EMBL" id="PRP74900.1"/>
    </source>
</evidence>
<gene>
    <name evidence="1" type="ORF">PROFUN_16018</name>
</gene>
<dbReference type="Proteomes" id="UP000241769">
    <property type="component" value="Unassembled WGS sequence"/>
</dbReference>
<reference evidence="1 2" key="1">
    <citation type="journal article" date="2018" name="Genome Biol. Evol.">
        <title>Multiple Roots of Fruiting Body Formation in Amoebozoa.</title>
        <authorList>
            <person name="Hillmann F."/>
            <person name="Forbes G."/>
            <person name="Novohradska S."/>
            <person name="Ferling I."/>
            <person name="Riege K."/>
            <person name="Groth M."/>
            <person name="Westermann M."/>
            <person name="Marz M."/>
            <person name="Spaller T."/>
            <person name="Winckler T."/>
            <person name="Schaap P."/>
            <person name="Glockner G."/>
        </authorList>
    </citation>
    <scope>NUCLEOTIDE SEQUENCE [LARGE SCALE GENOMIC DNA]</scope>
    <source>
        <strain evidence="1 2">Jena</strain>
    </source>
</reference>
<dbReference type="InParanoid" id="A0A2P6MT75"/>
<dbReference type="EMBL" id="MDYQ01000432">
    <property type="protein sequence ID" value="PRP74900.1"/>
    <property type="molecule type" value="Genomic_DNA"/>
</dbReference>
<protein>
    <submittedName>
        <fullName evidence="1">Uncharacterized protein</fullName>
    </submittedName>
</protein>